<evidence type="ECO:0000256" key="3">
    <source>
        <dbReference type="ARBA" id="ARBA00022723"/>
    </source>
</evidence>
<dbReference type="GO" id="GO:0006388">
    <property type="term" value="P:tRNA splicing, via endonucleolytic cleavage and ligation"/>
    <property type="evidence" value="ECO:0007669"/>
    <property type="project" value="UniProtKB-UniRule"/>
</dbReference>
<dbReference type="Proteomes" id="UP000316080">
    <property type="component" value="Unassembled WGS sequence"/>
</dbReference>
<evidence type="ECO:0000256" key="5">
    <source>
        <dbReference type="HAMAP-Rule" id="MF_01222"/>
    </source>
</evidence>
<dbReference type="InterPro" id="IPR002804">
    <property type="entry name" value="Archease"/>
</dbReference>
<evidence type="ECO:0000313" key="10">
    <source>
        <dbReference type="Proteomes" id="UP000317265"/>
    </source>
</evidence>
<dbReference type="NCBIfam" id="NF001617">
    <property type="entry name" value="PRK00407.1"/>
    <property type="match status" value="1"/>
</dbReference>
<dbReference type="EMBL" id="QNVI01000052">
    <property type="protein sequence ID" value="TDA38383.1"/>
    <property type="molecule type" value="Genomic_DNA"/>
</dbReference>
<sequence>MVYSYLDHPSDVYVHVVADSLEGIFEEAAKATFDVMIDVASVEDKEVIDIELDGIDLEQLLYKWIDHLLFLFDAKSFVISKAKVEKIEKINDKYVIKSKVFGEEYNPKKHGHKTGVKAMTYSLMKIVKNEKWEAFFVLDI</sequence>
<reference evidence="8 10" key="1">
    <citation type="journal article" date="2019" name="Nat. Microbiol.">
        <title>Expanding anaerobic alkane metabolism in the domain of Archaea.</title>
        <authorList>
            <person name="Wang Y."/>
            <person name="Wegener G."/>
            <person name="Hou J."/>
            <person name="Wang F."/>
            <person name="Xiao X."/>
        </authorList>
    </citation>
    <scope>NUCLEOTIDE SEQUENCE [LARGE SCALE GENOMIC DNA]</scope>
    <source>
        <strain evidence="8">WYZ-LMO11</strain>
    </source>
</reference>
<reference evidence="7 9" key="2">
    <citation type="journal article" date="2019" name="Nat. Microbiol.">
        <title>Wide diversity of methane and short-chain alkane metabolisms in uncultured archaea.</title>
        <authorList>
            <person name="Borrel G."/>
            <person name="Adam P.S."/>
            <person name="McKay L.J."/>
            <person name="Chen L.X."/>
            <person name="Sierra-Garcia I.N."/>
            <person name="Sieber C.M."/>
            <person name="Letourneur Q."/>
            <person name="Ghozlane A."/>
            <person name="Andersen G.L."/>
            <person name="Li W.J."/>
            <person name="Hallam S.J."/>
            <person name="Muyzer G."/>
            <person name="de Oliveira V.M."/>
            <person name="Inskeep W.P."/>
            <person name="Banfield J.F."/>
            <person name="Gribaldo S."/>
        </authorList>
    </citation>
    <scope>NUCLEOTIDE SEQUENCE [LARGE SCALE GENOMIC DNA]</scope>
    <source>
        <strain evidence="7">Verst-YHS</strain>
    </source>
</reference>
<evidence type="ECO:0000313" key="9">
    <source>
        <dbReference type="Proteomes" id="UP000316080"/>
    </source>
</evidence>
<dbReference type="InterPro" id="IPR023572">
    <property type="entry name" value="Archease_dom"/>
</dbReference>
<organism evidence="8 10">
    <name type="scientific">Thermoproteota archaeon</name>
    <dbReference type="NCBI Taxonomy" id="2056631"/>
    <lineage>
        <taxon>Archaea</taxon>
        <taxon>Thermoproteota</taxon>
    </lineage>
</organism>
<comment type="similarity">
    <text evidence="1 5">Belongs to the archease family.</text>
</comment>
<dbReference type="AlphaFoldDB" id="A0A523BBR9"/>
<keyword evidence="3 5" id="KW-0479">Metal-binding</keyword>
<evidence type="ECO:0000313" key="7">
    <source>
        <dbReference type="EMBL" id="RZN55382.1"/>
    </source>
</evidence>
<comment type="caution">
    <text evidence="8">The sequence shown here is derived from an EMBL/GenBank/DDBJ whole genome shotgun (WGS) entry which is preliminary data.</text>
</comment>
<dbReference type="InterPro" id="IPR022952">
    <property type="entry name" value="Archease_arc"/>
</dbReference>
<protein>
    <recommendedName>
        <fullName evidence="5">Protein archease</fullName>
    </recommendedName>
</protein>
<evidence type="ECO:0000313" key="8">
    <source>
        <dbReference type="EMBL" id="TDA38383.1"/>
    </source>
</evidence>
<feature type="domain" description="Archease" evidence="6">
    <location>
        <begin position="3"/>
        <end position="140"/>
    </location>
</feature>
<evidence type="ECO:0000256" key="1">
    <source>
        <dbReference type="ARBA" id="ARBA00007963"/>
    </source>
</evidence>
<feature type="binding site" evidence="5">
    <location>
        <position position="11"/>
    </location>
    <ligand>
        <name>Ca(2+)</name>
        <dbReference type="ChEBI" id="CHEBI:29108"/>
    </ligand>
</feature>
<dbReference type="Gene3D" id="3.55.10.10">
    <property type="entry name" value="Archease domain"/>
    <property type="match status" value="1"/>
</dbReference>
<evidence type="ECO:0000259" key="6">
    <source>
        <dbReference type="Pfam" id="PF01951"/>
    </source>
</evidence>
<dbReference type="PANTHER" id="PTHR12682:SF11">
    <property type="entry name" value="PROTEIN ARCHEASE"/>
    <property type="match status" value="1"/>
</dbReference>
<evidence type="ECO:0000256" key="2">
    <source>
        <dbReference type="ARBA" id="ARBA00022694"/>
    </source>
</evidence>
<accession>A0A523BBR9</accession>
<dbReference type="EMBL" id="RXIH01000044">
    <property type="protein sequence ID" value="RZN55382.1"/>
    <property type="molecule type" value="Genomic_DNA"/>
</dbReference>
<dbReference type="Proteomes" id="UP000317265">
    <property type="component" value="Unassembled WGS sequence"/>
</dbReference>
<dbReference type="InterPro" id="IPR036820">
    <property type="entry name" value="Archease_dom_sf"/>
</dbReference>
<feature type="binding site" evidence="5">
    <location>
        <position position="139"/>
    </location>
    <ligand>
        <name>Ca(2+)</name>
        <dbReference type="ChEBI" id="CHEBI:29108"/>
    </ligand>
</feature>
<dbReference type="SUPFAM" id="SSF69819">
    <property type="entry name" value="MTH1598-like"/>
    <property type="match status" value="1"/>
</dbReference>
<name>A0A523BBR9_9CREN</name>
<dbReference type="GO" id="GO:0005509">
    <property type="term" value="F:calcium ion binding"/>
    <property type="evidence" value="ECO:0007669"/>
    <property type="project" value="UniProtKB-UniRule"/>
</dbReference>
<dbReference type="HAMAP" id="MF_01222">
    <property type="entry name" value="Archease_arch"/>
    <property type="match status" value="1"/>
</dbReference>
<keyword evidence="4 5" id="KW-0106">Calcium</keyword>
<comment type="function">
    <text evidence="5">Activates the tRNA-splicing ligase complex by facilitating the enzymatic turnover of catalytic subunit RtcB. Acts by promoting the guanylylation of RtcB, a key intermediate step in tRNA ligation. Can also alter the NTP specificity of RtcB such that ATP, dGTP or ITP is used efficiently.</text>
</comment>
<keyword evidence="2 5" id="KW-0819">tRNA processing</keyword>
<dbReference type="Pfam" id="PF01951">
    <property type="entry name" value="Archease"/>
    <property type="match status" value="1"/>
</dbReference>
<evidence type="ECO:0000256" key="4">
    <source>
        <dbReference type="ARBA" id="ARBA00022837"/>
    </source>
</evidence>
<gene>
    <name evidence="8" type="ORF">DSO09_04315</name>
    <name evidence="7" type="ORF">EF809_05320</name>
</gene>
<dbReference type="PANTHER" id="PTHR12682">
    <property type="entry name" value="ARCHEASE"/>
    <property type="match status" value="1"/>
</dbReference>
<proteinExistence type="inferred from homology"/>
<feature type="binding site" evidence="5">
    <location>
        <position position="140"/>
    </location>
    <ligand>
        <name>Ca(2+)</name>
        <dbReference type="ChEBI" id="CHEBI:29108"/>
    </ligand>
</feature>